<dbReference type="InterPro" id="IPR004839">
    <property type="entry name" value="Aminotransferase_I/II_large"/>
</dbReference>
<evidence type="ECO:0000256" key="12">
    <source>
        <dbReference type="ARBA" id="ARBA00022919"/>
    </source>
</evidence>
<dbReference type="Gene3D" id="3.90.1150.10">
    <property type="entry name" value="Aspartate Aminotransferase, domain 1"/>
    <property type="match status" value="1"/>
</dbReference>
<dbReference type="PANTHER" id="PTHR13693:SF3">
    <property type="entry name" value="LD36009P"/>
    <property type="match status" value="1"/>
</dbReference>
<comment type="similarity">
    <text evidence="6">Belongs to the class-II pyridoxal-phosphate-dependent aminotransferase family.</text>
</comment>
<dbReference type="AlphaFoldDB" id="A0A507DJG9"/>
<organism evidence="20 23">
    <name type="scientific">Synchytrium endobioticum</name>
    <dbReference type="NCBI Taxonomy" id="286115"/>
    <lineage>
        <taxon>Eukaryota</taxon>
        <taxon>Fungi</taxon>
        <taxon>Fungi incertae sedis</taxon>
        <taxon>Chytridiomycota</taxon>
        <taxon>Chytridiomycota incertae sedis</taxon>
        <taxon>Chytridiomycetes</taxon>
        <taxon>Synchytriales</taxon>
        <taxon>Synchytriaceae</taxon>
        <taxon>Synchytrium</taxon>
    </lineage>
</organism>
<comment type="cofactor">
    <cofactor evidence="1">
        <name>pyridoxal 5'-phosphate</name>
        <dbReference type="ChEBI" id="CHEBI:597326"/>
    </cofactor>
</comment>
<evidence type="ECO:0000259" key="19">
    <source>
        <dbReference type="Pfam" id="PF00155"/>
    </source>
</evidence>
<dbReference type="VEuPathDB" id="FungiDB:SeMB42_g00814"/>
<dbReference type="GO" id="GO:0030170">
    <property type="term" value="F:pyridoxal phosphate binding"/>
    <property type="evidence" value="ECO:0007669"/>
    <property type="project" value="InterPro"/>
</dbReference>
<dbReference type="GO" id="GO:0004758">
    <property type="term" value="F:serine C-palmitoyltransferase activity"/>
    <property type="evidence" value="ECO:0007669"/>
    <property type="project" value="UniProtKB-EC"/>
</dbReference>
<evidence type="ECO:0000256" key="4">
    <source>
        <dbReference type="ARBA" id="ARBA00004760"/>
    </source>
</evidence>
<evidence type="ECO:0000256" key="10">
    <source>
        <dbReference type="ARBA" id="ARBA00022824"/>
    </source>
</evidence>
<dbReference type="InterPro" id="IPR015421">
    <property type="entry name" value="PyrdxlP-dep_Trfase_major"/>
</dbReference>
<evidence type="ECO:0000313" key="23">
    <source>
        <dbReference type="Proteomes" id="UP000320475"/>
    </source>
</evidence>
<gene>
    <name evidence="20" type="ORF">SeLEV6574_g00022</name>
    <name evidence="21" type="ORF">SeMB42_g00814</name>
</gene>
<evidence type="ECO:0000256" key="14">
    <source>
        <dbReference type="ARBA" id="ARBA00023098"/>
    </source>
</evidence>
<dbReference type="GO" id="GO:0005783">
    <property type="term" value="C:endoplasmic reticulum"/>
    <property type="evidence" value="ECO:0007669"/>
    <property type="project" value="UniProtKB-SubCell"/>
</dbReference>
<keyword evidence="22" id="KW-1185">Reference proteome</keyword>
<evidence type="ECO:0000256" key="17">
    <source>
        <dbReference type="ARBA" id="ARBA00048528"/>
    </source>
</evidence>
<sequence>MPPLSIAPNQQNQQPSIPSSALSTQKLRSLLSSPSRPSPPQLSKPDVLIRPSTPEALVYIDTSDTPPPYSPRREGLPASSLDQPALDIQPNSSPPSLLGSPSPNTNSTLGLGLLHVPKTGRWKRTSTQQVLLEKFAAGTGNTAIPPTTPATSPSRRPRASSLPSLFWPSKLSKKAVPLPAVVTSSDYLPPPAAVMGKGAHLDNSKYTLLSVPLSSADVLVSTGLAPSLYSPPPLYKPDPSQPPHKVPEQELEQAPTWALVTTYMSYFVLIVYGHIRDFFGVRFRAAAYKPLRTQNGYAPINSGFDTFYHRRLYVRIRDCFNRPITNVPGRTLTLLERESPDHNKTFNLTGHTRELLNLSSYNYLGFAQSQGPCANAVEVAVQRWGISVNSSRAEVGTLDLHHEVEHLVARFVGQEAALLLSMGFATNSTTLPALVSRGCLIISDELNHSSLVYGSRISGASIKVFKHNDPKSLETVLRESIAQGQPRTHRPWKKILVVVEGLYSMEGTICRLPEIIDLKRKYGFYLYLDEAHSIGAVGPNGRGICDYYGVDPTEVDILMGTFTKSFGAAGGYISGSRAVINHIKLICHSAIYAESISVPVLEQICTSMKIIMGEDGTDDGRRRIQSLASNAQYFSTELKKLGFIVYGDTASPVIPLMLFHPAKIPAFSREMLERGIAVVVVGYPATSIIASRVRFCVSAAHTREDIDNVLKAVADVGDRLMLRVNRNKAMKASSQSAEDKRSI</sequence>
<feature type="region of interest" description="Disordered" evidence="18">
    <location>
        <begin position="1"/>
        <end position="111"/>
    </location>
</feature>
<evidence type="ECO:0000256" key="2">
    <source>
        <dbReference type="ARBA" id="ARBA00004240"/>
    </source>
</evidence>
<keyword evidence="15" id="KW-0472">Membrane</keyword>
<dbReference type="PANTHER" id="PTHR13693">
    <property type="entry name" value="CLASS II AMINOTRANSFERASE/8-AMINO-7-OXONONANOATE SYNTHASE"/>
    <property type="match status" value="1"/>
</dbReference>
<keyword evidence="10" id="KW-0256">Endoplasmic reticulum</keyword>
<evidence type="ECO:0000256" key="8">
    <source>
        <dbReference type="ARBA" id="ARBA00022679"/>
    </source>
</evidence>
<dbReference type="Pfam" id="PF00155">
    <property type="entry name" value="Aminotran_1_2"/>
    <property type="match status" value="1"/>
</dbReference>
<feature type="compositionally biased region" description="Low complexity" evidence="18">
    <location>
        <begin position="90"/>
        <end position="104"/>
    </location>
</feature>
<dbReference type="InterPro" id="IPR001917">
    <property type="entry name" value="Aminotrans_II_pyridoxalP_BS"/>
</dbReference>
<keyword evidence="13" id="KW-1133">Transmembrane helix</keyword>
<feature type="compositionally biased region" description="Low complexity" evidence="18">
    <location>
        <begin position="149"/>
        <end position="161"/>
    </location>
</feature>
<accession>A0A507DJG9</accession>
<dbReference type="SUPFAM" id="SSF53383">
    <property type="entry name" value="PLP-dependent transferases"/>
    <property type="match status" value="1"/>
</dbReference>
<dbReference type="InterPro" id="IPR015422">
    <property type="entry name" value="PyrdxlP-dep_Trfase_small"/>
</dbReference>
<evidence type="ECO:0000256" key="15">
    <source>
        <dbReference type="ARBA" id="ARBA00023136"/>
    </source>
</evidence>
<evidence type="ECO:0000256" key="13">
    <source>
        <dbReference type="ARBA" id="ARBA00022989"/>
    </source>
</evidence>
<dbReference type="GO" id="GO:0046512">
    <property type="term" value="P:sphingosine biosynthetic process"/>
    <property type="evidence" value="ECO:0007669"/>
    <property type="project" value="TreeGrafter"/>
</dbReference>
<dbReference type="FunFam" id="3.40.640.10:FF:000047">
    <property type="entry name" value="serine palmitoyltransferase 2 isoform X1"/>
    <property type="match status" value="1"/>
</dbReference>
<dbReference type="OrthoDB" id="65434at2759"/>
<dbReference type="GO" id="GO:0017059">
    <property type="term" value="C:serine palmitoyltransferase complex"/>
    <property type="evidence" value="ECO:0007669"/>
    <property type="project" value="TreeGrafter"/>
</dbReference>
<dbReference type="Proteomes" id="UP000317494">
    <property type="component" value="Unassembled WGS sequence"/>
</dbReference>
<dbReference type="PROSITE" id="PS00599">
    <property type="entry name" value="AA_TRANSFER_CLASS_2"/>
    <property type="match status" value="1"/>
</dbReference>
<evidence type="ECO:0000256" key="11">
    <source>
        <dbReference type="ARBA" id="ARBA00022898"/>
    </source>
</evidence>
<proteinExistence type="inferred from homology"/>
<evidence type="ECO:0000256" key="9">
    <source>
        <dbReference type="ARBA" id="ARBA00022692"/>
    </source>
</evidence>
<name>A0A507DJG9_9FUNG</name>
<dbReference type="EMBL" id="QEAN01000017">
    <property type="protein sequence ID" value="TPX53398.1"/>
    <property type="molecule type" value="Genomic_DNA"/>
</dbReference>
<dbReference type="STRING" id="286115.A0A507DJG9"/>
<feature type="domain" description="Aminotransferase class I/classII large" evidence="19">
    <location>
        <begin position="354"/>
        <end position="712"/>
    </location>
</feature>
<dbReference type="CDD" id="cd06454">
    <property type="entry name" value="KBL_like"/>
    <property type="match status" value="1"/>
</dbReference>
<feature type="compositionally biased region" description="Low complexity" evidence="18">
    <location>
        <begin position="1"/>
        <end position="35"/>
    </location>
</feature>
<comment type="pathway">
    <text evidence="4">Lipid metabolism; sphingolipid metabolism.</text>
</comment>
<keyword evidence="11" id="KW-0663">Pyridoxal phosphate</keyword>
<dbReference type="GO" id="GO:0046513">
    <property type="term" value="P:ceramide biosynthetic process"/>
    <property type="evidence" value="ECO:0007669"/>
    <property type="project" value="TreeGrafter"/>
</dbReference>
<evidence type="ECO:0000256" key="16">
    <source>
        <dbReference type="ARBA" id="ARBA00023315"/>
    </source>
</evidence>
<evidence type="ECO:0000313" key="20">
    <source>
        <dbReference type="EMBL" id="TPX51849.1"/>
    </source>
</evidence>
<keyword evidence="16" id="KW-0012">Acyltransferase</keyword>
<keyword evidence="14" id="KW-0443">Lipid metabolism</keyword>
<evidence type="ECO:0000256" key="5">
    <source>
        <dbReference type="ARBA" id="ARBA00004991"/>
    </source>
</evidence>
<evidence type="ECO:0000256" key="6">
    <source>
        <dbReference type="ARBA" id="ARBA00008392"/>
    </source>
</evidence>
<comment type="catalytic activity">
    <reaction evidence="17">
        <text>L-serine + hexadecanoyl-CoA + H(+) = 3-oxosphinganine + CO2 + CoA</text>
        <dbReference type="Rhea" id="RHEA:14761"/>
        <dbReference type="ChEBI" id="CHEBI:15378"/>
        <dbReference type="ChEBI" id="CHEBI:16526"/>
        <dbReference type="ChEBI" id="CHEBI:33384"/>
        <dbReference type="ChEBI" id="CHEBI:57287"/>
        <dbReference type="ChEBI" id="CHEBI:57379"/>
        <dbReference type="ChEBI" id="CHEBI:58299"/>
        <dbReference type="EC" id="2.3.1.50"/>
    </reaction>
</comment>
<evidence type="ECO:0000313" key="21">
    <source>
        <dbReference type="EMBL" id="TPX53398.1"/>
    </source>
</evidence>
<dbReference type="EMBL" id="QEAM01000001">
    <property type="protein sequence ID" value="TPX51849.1"/>
    <property type="molecule type" value="Genomic_DNA"/>
</dbReference>
<evidence type="ECO:0000256" key="18">
    <source>
        <dbReference type="SAM" id="MobiDB-lite"/>
    </source>
</evidence>
<comment type="pathway">
    <text evidence="5">Sphingolipid metabolism.</text>
</comment>
<feature type="region of interest" description="Disordered" evidence="18">
    <location>
        <begin position="139"/>
        <end position="161"/>
    </location>
</feature>
<comment type="caution">
    <text evidence="20">The sequence shown here is derived from an EMBL/GenBank/DDBJ whole genome shotgun (WGS) entry which is preliminary data.</text>
</comment>
<evidence type="ECO:0000256" key="1">
    <source>
        <dbReference type="ARBA" id="ARBA00001933"/>
    </source>
</evidence>
<protein>
    <recommendedName>
        <fullName evidence="7">serine C-palmitoyltransferase</fullName>
        <ecNumber evidence="7">2.3.1.50</ecNumber>
    </recommendedName>
</protein>
<keyword evidence="8" id="KW-0808">Transferase</keyword>
<evidence type="ECO:0000256" key="3">
    <source>
        <dbReference type="ARBA" id="ARBA00004370"/>
    </source>
</evidence>
<reference evidence="22 23" key="1">
    <citation type="journal article" date="2019" name="Sci. Rep.">
        <title>Comparative genomics of chytrid fungi reveal insights into the obligate biotrophic and pathogenic lifestyle of Synchytrium endobioticum.</title>
        <authorList>
            <person name="van de Vossenberg B.T.L.H."/>
            <person name="Warris S."/>
            <person name="Nguyen H.D.T."/>
            <person name="van Gent-Pelzer M.P.E."/>
            <person name="Joly D.L."/>
            <person name="van de Geest H.C."/>
            <person name="Bonants P.J.M."/>
            <person name="Smith D.S."/>
            <person name="Levesque C.A."/>
            <person name="van der Lee T.A.J."/>
        </authorList>
    </citation>
    <scope>NUCLEOTIDE SEQUENCE [LARGE SCALE GENOMIC DNA]</scope>
    <source>
        <strain evidence="20 23">LEV6574</strain>
        <strain evidence="21 22">MB42</strain>
    </source>
</reference>
<dbReference type="InterPro" id="IPR050087">
    <property type="entry name" value="AON_synthase_class-II"/>
</dbReference>
<evidence type="ECO:0000256" key="7">
    <source>
        <dbReference type="ARBA" id="ARBA00013220"/>
    </source>
</evidence>
<dbReference type="InterPro" id="IPR015424">
    <property type="entry name" value="PyrdxlP-dep_Trfase"/>
</dbReference>
<evidence type="ECO:0000313" key="22">
    <source>
        <dbReference type="Proteomes" id="UP000317494"/>
    </source>
</evidence>
<dbReference type="Proteomes" id="UP000320475">
    <property type="component" value="Unassembled WGS sequence"/>
</dbReference>
<dbReference type="EC" id="2.3.1.50" evidence="7"/>
<keyword evidence="9" id="KW-0812">Transmembrane</keyword>
<keyword evidence="12" id="KW-0746">Sphingolipid metabolism</keyword>
<dbReference type="Gene3D" id="3.40.640.10">
    <property type="entry name" value="Type I PLP-dependent aspartate aminotransferase-like (Major domain)"/>
    <property type="match status" value="1"/>
</dbReference>
<comment type="subcellular location">
    <subcellularLocation>
        <location evidence="2">Endoplasmic reticulum</location>
    </subcellularLocation>
    <subcellularLocation>
        <location evidence="3">Membrane</location>
    </subcellularLocation>
</comment>
<dbReference type="GO" id="GO:0016020">
    <property type="term" value="C:membrane"/>
    <property type="evidence" value="ECO:0007669"/>
    <property type="project" value="UniProtKB-SubCell"/>
</dbReference>